<evidence type="ECO:0000313" key="3">
    <source>
        <dbReference type="EMBL" id="TBW37199.1"/>
    </source>
</evidence>
<organism evidence="3 4">
    <name type="scientific">Siculibacillus lacustris</name>
    <dbReference type="NCBI Taxonomy" id="1549641"/>
    <lineage>
        <taxon>Bacteria</taxon>
        <taxon>Pseudomonadati</taxon>
        <taxon>Pseudomonadota</taxon>
        <taxon>Alphaproteobacteria</taxon>
        <taxon>Hyphomicrobiales</taxon>
        <taxon>Ancalomicrobiaceae</taxon>
        <taxon>Siculibacillus</taxon>
    </lineage>
</organism>
<dbReference type="OrthoDB" id="9804721at2"/>
<reference evidence="3 4" key="1">
    <citation type="submission" date="2019-02" db="EMBL/GenBank/DDBJ databases">
        <title>Siculibacillus lacustris gen. nov., sp. nov., a new rosette-forming bacterium isolated from a freshwater crater lake (Lake St. Ana, Romania).</title>
        <authorList>
            <person name="Felfoldi T."/>
            <person name="Marton Z."/>
            <person name="Szabo A."/>
            <person name="Mentes A."/>
            <person name="Boka K."/>
            <person name="Marialigeti K."/>
            <person name="Mathe I."/>
            <person name="Koncz M."/>
            <person name="Schumann P."/>
            <person name="Toth E."/>
        </authorList>
    </citation>
    <scope>NUCLEOTIDE SEQUENCE [LARGE SCALE GENOMIC DNA]</scope>
    <source>
        <strain evidence="3 4">SA-279</strain>
    </source>
</reference>
<evidence type="ECO:0000256" key="1">
    <source>
        <dbReference type="ARBA" id="ARBA00008791"/>
    </source>
</evidence>
<dbReference type="SUPFAM" id="SSF52402">
    <property type="entry name" value="Adenine nucleotide alpha hydrolases-like"/>
    <property type="match status" value="2"/>
</dbReference>
<feature type="domain" description="UspA" evidence="2">
    <location>
        <begin position="175"/>
        <end position="295"/>
    </location>
</feature>
<dbReference type="PANTHER" id="PTHR46268">
    <property type="entry name" value="STRESS RESPONSE PROTEIN NHAX"/>
    <property type="match status" value="1"/>
</dbReference>
<dbReference type="Gene3D" id="3.40.50.12370">
    <property type="match status" value="1"/>
</dbReference>
<dbReference type="Proteomes" id="UP000292781">
    <property type="component" value="Unassembled WGS sequence"/>
</dbReference>
<dbReference type="Pfam" id="PF00582">
    <property type="entry name" value="Usp"/>
    <property type="match status" value="1"/>
</dbReference>
<sequence>MAIKDMLVLLDNGHATDDVRRGKPKAGAEATVPGIGPGPSLALDLAARLGAHATGVALAVDPIVPGFVVAPLPVEVIERARTQAVEAAQSAVTRFAEAARQSGVSAETRTAEILMGGAPEGFVAACRTTDLVVIGQDDPDRSEPMRDMMIEAALFEGTAPLLLVPYINRGGGGFRRVMIAWDGGRAASRAVHAALPLLVGAEKIAIVLVGRAGSASGQPGAELATWLARHDLDVEVTPIEAPDIPVADALLDHAADRSFDLLVMGGYGHSRVREFLLGGATRGILASMTLPVLMAH</sequence>
<accession>A0A4Q9VNP6</accession>
<dbReference type="PRINTS" id="PR01438">
    <property type="entry name" value="UNVRSLSTRESS"/>
</dbReference>
<evidence type="ECO:0000313" key="4">
    <source>
        <dbReference type="Proteomes" id="UP000292781"/>
    </source>
</evidence>
<proteinExistence type="inferred from homology"/>
<dbReference type="CDD" id="cd00293">
    <property type="entry name" value="USP-like"/>
    <property type="match status" value="1"/>
</dbReference>
<dbReference type="InterPro" id="IPR006015">
    <property type="entry name" value="Universal_stress_UspA"/>
</dbReference>
<gene>
    <name evidence="3" type="ORF">EYW49_12100</name>
</gene>
<dbReference type="PANTHER" id="PTHR46268:SF15">
    <property type="entry name" value="UNIVERSAL STRESS PROTEIN HP_0031"/>
    <property type="match status" value="1"/>
</dbReference>
<dbReference type="InterPro" id="IPR006016">
    <property type="entry name" value="UspA"/>
</dbReference>
<protein>
    <submittedName>
        <fullName evidence="3">Universal stress protein</fullName>
    </submittedName>
</protein>
<evidence type="ECO:0000259" key="2">
    <source>
        <dbReference type="Pfam" id="PF00582"/>
    </source>
</evidence>
<comment type="similarity">
    <text evidence="1">Belongs to the universal stress protein A family.</text>
</comment>
<keyword evidence="4" id="KW-1185">Reference proteome</keyword>
<dbReference type="EMBL" id="SJFN01000016">
    <property type="protein sequence ID" value="TBW37199.1"/>
    <property type="molecule type" value="Genomic_DNA"/>
</dbReference>
<name>A0A4Q9VNP6_9HYPH</name>
<comment type="caution">
    <text evidence="3">The sequence shown here is derived from an EMBL/GenBank/DDBJ whole genome shotgun (WGS) entry which is preliminary data.</text>
</comment>
<dbReference type="AlphaFoldDB" id="A0A4Q9VNP6"/>
<dbReference type="RefSeq" id="WP_131309835.1">
    <property type="nucleotide sequence ID" value="NZ_SJFN01000016.1"/>
</dbReference>